<evidence type="ECO:0000313" key="2">
    <source>
        <dbReference type="Proteomes" id="UP000823823"/>
    </source>
</evidence>
<proteinExistence type="predicted"/>
<name>A0A9D2LC80_9MICO</name>
<accession>A0A9D2LC80</accession>
<reference evidence="1" key="1">
    <citation type="journal article" date="2021" name="PeerJ">
        <title>Extensive microbial diversity within the chicken gut microbiome revealed by metagenomics and culture.</title>
        <authorList>
            <person name="Gilroy R."/>
            <person name="Ravi A."/>
            <person name="Getino M."/>
            <person name="Pursley I."/>
            <person name="Horton D.L."/>
            <person name="Alikhan N.F."/>
            <person name="Baker D."/>
            <person name="Gharbi K."/>
            <person name="Hall N."/>
            <person name="Watson M."/>
            <person name="Adriaenssens E.M."/>
            <person name="Foster-Nyarko E."/>
            <person name="Jarju S."/>
            <person name="Secka A."/>
            <person name="Antonio M."/>
            <person name="Oren A."/>
            <person name="Chaudhuri R.R."/>
            <person name="La Ragione R."/>
            <person name="Hildebrand F."/>
            <person name="Pallen M.J."/>
        </authorList>
    </citation>
    <scope>NUCLEOTIDE SEQUENCE</scope>
    <source>
        <strain evidence="1">ChiHjej13B12-24818</strain>
    </source>
</reference>
<comment type="caution">
    <text evidence="1">The sequence shown here is derived from an EMBL/GenBank/DDBJ whole genome shotgun (WGS) entry which is preliminary data.</text>
</comment>
<gene>
    <name evidence="1" type="ORF">H9786_05025</name>
</gene>
<organism evidence="1 2">
    <name type="scientific">Candidatus Brachybacterium merdavium</name>
    <dbReference type="NCBI Taxonomy" id="2838513"/>
    <lineage>
        <taxon>Bacteria</taxon>
        <taxon>Bacillati</taxon>
        <taxon>Actinomycetota</taxon>
        <taxon>Actinomycetes</taxon>
        <taxon>Micrococcales</taxon>
        <taxon>Dermabacteraceae</taxon>
        <taxon>Brachybacterium</taxon>
    </lineage>
</organism>
<sequence>MLHLVTPQSSVYWSDMPEQVLDIARRSGGDLGQLEWLPTEEPHDYATAVRVALRHGEMCSRGIVFRAWELIKVERPAMLTERLRATQQADAALAGNDQLMEALMPGWIEHGRKLSQDVERSVNESIAEAQEDADTVLNAPVLPHVESGWKRMGGSVI</sequence>
<protein>
    <submittedName>
        <fullName evidence="1">Uncharacterized protein</fullName>
    </submittedName>
</protein>
<evidence type="ECO:0000313" key="1">
    <source>
        <dbReference type="EMBL" id="HJB09881.1"/>
    </source>
</evidence>
<dbReference type="Proteomes" id="UP000823823">
    <property type="component" value="Unassembled WGS sequence"/>
</dbReference>
<reference evidence="1" key="2">
    <citation type="submission" date="2021-04" db="EMBL/GenBank/DDBJ databases">
        <authorList>
            <person name="Gilroy R."/>
        </authorList>
    </citation>
    <scope>NUCLEOTIDE SEQUENCE</scope>
    <source>
        <strain evidence="1">ChiHjej13B12-24818</strain>
    </source>
</reference>
<dbReference type="AlphaFoldDB" id="A0A9D2LC80"/>
<dbReference type="EMBL" id="DWZH01000037">
    <property type="protein sequence ID" value="HJB09881.1"/>
    <property type="molecule type" value="Genomic_DNA"/>
</dbReference>